<protein>
    <submittedName>
        <fullName evidence="1">Uncharacterized protein</fullName>
    </submittedName>
</protein>
<gene>
    <name evidence="1" type="ORF">V5799_002750</name>
</gene>
<dbReference type="EMBL" id="JARKHS020032813">
    <property type="protein sequence ID" value="KAK8759617.1"/>
    <property type="molecule type" value="Genomic_DNA"/>
</dbReference>
<name>A0AAQ4DAX7_AMBAM</name>
<dbReference type="Proteomes" id="UP001321473">
    <property type="component" value="Unassembled WGS sequence"/>
</dbReference>
<organism evidence="1 2">
    <name type="scientific">Amblyomma americanum</name>
    <name type="common">Lone star tick</name>
    <dbReference type="NCBI Taxonomy" id="6943"/>
    <lineage>
        <taxon>Eukaryota</taxon>
        <taxon>Metazoa</taxon>
        <taxon>Ecdysozoa</taxon>
        <taxon>Arthropoda</taxon>
        <taxon>Chelicerata</taxon>
        <taxon>Arachnida</taxon>
        <taxon>Acari</taxon>
        <taxon>Parasitiformes</taxon>
        <taxon>Ixodida</taxon>
        <taxon>Ixodoidea</taxon>
        <taxon>Ixodidae</taxon>
        <taxon>Amblyomminae</taxon>
        <taxon>Amblyomma</taxon>
    </lineage>
</organism>
<accession>A0AAQ4DAX7</accession>
<comment type="caution">
    <text evidence="1">The sequence shown here is derived from an EMBL/GenBank/DDBJ whole genome shotgun (WGS) entry which is preliminary data.</text>
</comment>
<dbReference type="AlphaFoldDB" id="A0AAQ4DAX7"/>
<keyword evidence="2" id="KW-1185">Reference proteome</keyword>
<evidence type="ECO:0000313" key="1">
    <source>
        <dbReference type="EMBL" id="KAK8759617.1"/>
    </source>
</evidence>
<feature type="non-terminal residue" evidence="1">
    <location>
        <position position="1"/>
    </location>
</feature>
<reference evidence="1 2" key="1">
    <citation type="journal article" date="2023" name="Arcadia Sci">
        <title>De novo assembly of a long-read Amblyomma americanum tick genome.</title>
        <authorList>
            <person name="Chou S."/>
            <person name="Poskanzer K.E."/>
            <person name="Rollins M."/>
            <person name="Thuy-Boun P.S."/>
        </authorList>
    </citation>
    <scope>NUCLEOTIDE SEQUENCE [LARGE SCALE GENOMIC DNA]</scope>
    <source>
        <strain evidence="1">F_SG_1</strain>
        <tissue evidence="1">Salivary glands</tissue>
    </source>
</reference>
<evidence type="ECO:0000313" key="2">
    <source>
        <dbReference type="Proteomes" id="UP001321473"/>
    </source>
</evidence>
<sequence length="57" mass="5986">SPRLHKLYCSNASLAYICVNRLAEEEDTEVPAGASLCRPPVMGIKNSSGGHLSPSAS</sequence>
<proteinExistence type="predicted"/>